<name>A0ACC0WPS1_9STRA</name>
<accession>A0ACC0WPS1</accession>
<reference evidence="1 2" key="1">
    <citation type="journal article" date="2022" name="bioRxiv">
        <title>The genome of the oomycete Peronosclerospora sorghi, a cosmopolitan pathogen of maize and sorghum, is inflated with dispersed pseudogenes.</title>
        <authorList>
            <person name="Fletcher K."/>
            <person name="Martin F."/>
            <person name="Isakeit T."/>
            <person name="Cavanaugh K."/>
            <person name="Magill C."/>
            <person name="Michelmore R."/>
        </authorList>
    </citation>
    <scope>NUCLEOTIDE SEQUENCE [LARGE SCALE GENOMIC DNA]</scope>
    <source>
        <strain evidence="1">P6</strain>
    </source>
</reference>
<gene>
    <name evidence="1" type="ORF">PsorP6_015995</name>
</gene>
<sequence>MFVSITSAMSSSAQPPGAPQLRQLQPYWFECKTWAFKIHIEAKLGPPSMGILTLNPTKHCGLLGDGLAVRRSKTLRASLTTIVVDVQVTHENHIFRLAFFSRVRRDPTPCAIGTLGRVDGNGINFHRTTEDHGHGLGHGAYREDDFKPRASGTIVRLGIVHGKQVGVRTENLIVRGTRNGLARILADILHGGYGHGHVEARLGAACFAVFVAIAPSWKMRNDAYVVPERAIASHLQ</sequence>
<dbReference type="EMBL" id="CM047589">
    <property type="protein sequence ID" value="KAI9919981.1"/>
    <property type="molecule type" value="Genomic_DNA"/>
</dbReference>
<evidence type="ECO:0000313" key="1">
    <source>
        <dbReference type="EMBL" id="KAI9919981.1"/>
    </source>
</evidence>
<protein>
    <submittedName>
        <fullName evidence="1">Uncharacterized protein</fullName>
    </submittedName>
</protein>
<proteinExistence type="predicted"/>
<keyword evidence="2" id="KW-1185">Reference proteome</keyword>
<dbReference type="Proteomes" id="UP001163321">
    <property type="component" value="Chromosome 10"/>
</dbReference>
<comment type="caution">
    <text evidence="1">The sequence shown here is derived from an EMBL/GenBank/DDBJ whole genome shotgun (WGS) entry which is preliminary data.</text>
</comment>
<organism evidence="1 2">
    <name type="scientific">Peronosclerospora sorghi</name>
    <dbReference type="NCBI Taxonomy" id="230839"/>
    <lineage>
        <taxon>Eukaryota</taxon>
        <taxon>Sar</taxon>
        <taxon>Stramenopiles</taxon>
        <taxon>Oomycota</taxon>
        <taxon>Peronosporomycetes</taxon>
        <taxon>Peronosporales</taxon>
        <taxon>Peronosporaceae</taxon>
        <taxon>Peronosclerospora</taxon>
    </lineage>
</organism>
<evidence type="ECO:0000313" key="2">
    <source>
        <dbReference type="Proteomes" id="UP001163321"/>
    </source>
</evidence>